<dbReference type="AlphaFoldDB" id="A0A6L9MNF9"/>
<evidence type="ECO:0000313" key="3">
    <source>
        <dbReference type="Proteomes" id="UP000476332"/>
    </source>
</evidence>
<feature type="region of interest" description="Disordered" evidence="1">
    <location>
        <begin position="1"/>
        <end position="94"/>
    </location>
</feature>
<evidence type="ECO:0000313" key="2">
    <source>
        <dbReference type="EMBL" id="NDV88938.1"/>
    </source>
</evidence>
<feature type="compositionally biased region" description="Low complexity" evidence="1">
    <location>
        <begin position="54"/>
        <end position="70"/>
    </location>
</feature>
<dbReference type="EMBL" id="JAAAMJ010000023">
    <property type="protein sequence ID" value="NDV88938.1"/>
    <property type="molecule type" value="Genomic_DNA"/>
</dbReference>
<evidence type="ECO:0000256" key="1">
    <source>
        <dbReference type="SAM" id="MobiDB-lite"/>
    </source>
</evidence>
<evidence type="ECO:0008006" key="4">
    <source>
        <dbReference type="Google" id="ProtNLM"/>
    </source>
</evidence>
<sequence>MTTNDDMPESFRGGQAPEENPVPASVPLRADADDAGDAGAQEKKPRGKPKAAKTAKGGKAAETGKATVAAKAERVRREPKEKKESGRRQAKEKFDITSLPVERQAKVMKGIERVNVLGRKTTENMLDLGETVNDLAVEVDNPNHWRDIIETSTSYDYKTAENWLKVHNKFASRRAEILRCSVTPTVLIALLPATDEQVDTVLASFDAGKRLKVREVNALVRAGLESVAASTARGGSKGLRSLGAARLGRQQKTVTAALKAIRQMVASALEAAATKRLEKGKLVKDVLPVARVAHAELTEMVCDIDPRSLSGSASLRHLPVEDEAWAEVLELLDTMTTAEDWPEATGLKAWLSGKVMSLLAFALDGVESGTAVDEAMVETTETEAAAEGASTGAVEVAVATDVVTTADGGSTDTPMKEGPTSDVAEGSTNVTPLASADKTAVPKTAAQPNPAAGKAGSAPATIHAFRGKRPGAIIPGFLAAETPGGAPGKPDNAV</sequence>
<feature type="region of interest" description="Disordered" evidence="1">
    <location>
        <begin position="475"/>
        <end position="494"/>
    </location>
</feature>
<name>A0A6L9MNF9_9HYPH</name>
<proteinExistence type="predicted"/>
<protein>
    <recommendedName>
        <fullName evidence="4">DUF3102 domain-containing protein</fullName>
    </recommendedName>
</protein>
<reference evidence="2 3" key="1">
    <citation type="submission" date="2020-01" db="EMBL/GenBank/DDBJ databases">
        <title>Genomes of bacteria type strains.</title>
        <authorList>
            <person name="Chen J."/>
            <person name="Zhu S."/>
            <person name="Chen J."/>
        </authorList>
    </citation>
    <scope>NUCLEOTIDE SEQUENCE [LARGE SCALE GENOMIC DNA]</scope>
    <source>
        <strain evidence="2 3">KCTC 52919</strain>
    </source>
</reference>
<feature type="compositionally biased region" description="Basic and acidic residues" evidence="1">
    <location>
        <begin position="71"/>
        <end position="94"/>
    </location>
</feature>
<dbReference type="RefSeq" id="WP_163045792.1">
    <property type="nucleotide sequence ID" value="NZ_JAAAMJ010000023.1"/>
</dbReference>
<gene>
    <name evidence="2" type="ORF">GTW51_19830</name>
</gene>
<organism evidence="2 3">
    <name type="scientific">Aurantimonas aggregata</name>
    <dbReference type="NCBI Taxonomy" id="2047720"/>
    <lineage>
        <taxon>Bacteria</taxon>
        <taxon>Pseudomonadati</taxon>
        <taxon>Pseudomonadota</taxon>
        <taxon>Alphaproteobacteria</taxon>
        <taxon>Hyphomicrobiales</taxon>
        <taxon>Aurantimonadaceae</taxon>
        <taxon>Aurantimonas</taxon>
    </lineage>
</organism>
<keyword evidence="3" id="KW-1185">Reference proteome</keyword>
<comment type="caution">
    <text evidence="2">The sequence shown here is derived from an EMBL/GenBank/DDBJ whole genome shotgun (WGS) entry which is preliminary data.</text>
</comment>
<dbReference type="Proteomes" id="UP000476332">
    <property type="component" value="Unassembled WGS sequence"/>
</dbReference>
<feature type="region of interest" description="Disordered" evidence="1">
    <location>
        <begin position="405"/>
        <end position="467"/>
    </location>
</feature>
<accession>A0A6L9MNF9</accession>